<accession>W6UEW7</accession>
<dbReference type="Proteomes" id="UP000019149">
    <property type="component" value="Unassembled WGS sequence"/>
</dbReference>
<name>W6UEW7_ECHGR</name>
<sequence length="125" mass="14848">MICNTYLQKQQIQLPPILLYFSVIFNQIQVFRQLNVVYHIFLLKEHNTLKKEFDRSNTTLNYKYLQIRKNTLFRKCDNLKMVNNLTDTCCLLLGILGMLAQFLNQHGDKIFTIAEVEIIFNSRDD</sequence>
<keyword evidence="2" id="KW-1185">Reference proteome</keyword>
<reference evidence="1 2" key="1">
    <citation type="journal article" date="2013" name="Nat. Genet.">
        <title>The genome of the hydatid tapeworm Echinococcus granulosus.</title>
        <authorList>
            <person name="Zheng H."/>
            <person name="Zhang W."/>
            <person name="Zhang L."/>
            <person name="Zhang Z."/>
            <person name="Li J."/>
            <person name="Lu G."/>
            <person name="Zhu Y."/>
            <person name="Wang Y."/>
            <person name="Huang Y."/>
            <person name="Liu J."/>
            <person name="Kang H."/>
            <person name="Chen J."/>
            <person name="Wang L."/>
            <person name="Chen A."/>
            <person name="Yu S."/>
            <person name="Gao Z."/>
            <person name="Jin L."/>
            <person name="Gu W."/>
            <person name="Wang Z."/>
            <person name="Zhao L."/>
            <person name="Shi B."/>
            <person name="Wen H."/>
            <person name="Lin R."/>
            <person name="Jones M.K."/>
            <person name="Brejova B."/>
            <person name="Vinar T."/>
            <person name="Zhao G."/>
            <person name="McManus D.P."/>
            <person name="Chen Z."/>
            <person name="Zhou Y."/>
            <person name="Wang S."/>
        </authorList>
    </citation>
    <scope>NUCLEOTIDE SEQUENCE [LARGE SCALE GENOMIC DNA]</scope>
</reference>
<dbReference type="CTD" id="36341237"/>
<dbReference type="EMBL" id="APAU02000041">
    <property type="protein sequence ID" value="EUB59623.1"/>
    <property type="molecule type" value="Genomic_DNA"/>
</dbReference>
<organism evidence="1 2">
    <name type="scientific">Echinococcus granulosus</name>
    <name type="common">Hydatid tapeworm</name>
    <dbReference type="NCBI Taxonomy" id="6210"/>
    <lineage>
        <taxon>Eukaryota</taxon>
        <taxon>Metazoa</taxon>
        <taxon>Spiralia</taxon>
        <taxon>Lophotrochozoa</taxon>
        <taxon>Platyhelminthes</taxon>
        <taxon>Cestoda</taxon>
        <taxon>Eucestoda</taxon>
        <taxon>Cyclophyllidea</taxon>
        <taxon>Taeniidae</taxon>
        <taxon>Echinococcus</taxon>
        <taxon>Echinococcus granulosus group</taxon>
    </lineage>
</organism>
<dbReference type="AlphaFoldDB" id="W6UEW7"/>
<dbReference type="KEGG" id="egl:EGR_05522"/>
<evidence type="ECO:0000313" key="2">
    <source>
        <dbReference type="Proteomes" id="UP000019149"/>
    </source>
</evidence>
<evidence type="ECO:0000313" key="1">
    <source>
        <dbReference type="EMBL" id="EUB59623.1"/>
    </source>
</evidence>
<comment type="caution">
    <text evidence="1">The sequence shown here is derived from an EMBL/GenBank/DDBJ whole genome shotgun (WGS) entry which is preliminary data.</text>
</comment>
<dbReference type="GeneID" id="36341237"/>
<proteinExistence type="predicted"/>
<protein>
    <submittedName>
        <fullName evidence="1">Uncharacterized protein</fullName>
    </submittedName>
</protein>
<dbReference type="RefSeq" id="XP_024350819.1">
    <property type="nucleotide sequence ID" value="XM_024494771.1"/>
</dbReference>
<gene>
    <name evidence="1" type="ORF">EGR_05522</name>
</gene>